<proteinExistence type="inferred from homology"/>
<keyword evidence="2 6" id="KW-0441">Lipid A biosynthesis</keyword>
<evidence type="ECO:0000313" key="8">
    <source>
        <dbReference type="Proteomes" id="UP000253250"/>
    </source>
</evidence>
<evidence type="ECO:0000256" key="6">
    <source>
        <dbReference type="HAMAP-Rule" id="MF_00387"/>
    </source>
</evidence>
<dbReference type="InterPro" id="IPR001451">
    <property type="entry name" value="Hexapep"/>
</dbReference>
<keyword evidence="3 6" id="KW-0808">Transferase</keyword>
<comment type="subcellular location">
    <subcellularLocation>
        <location evidence="6">Cytoplasm</location>
    </subcellularLocation>
</comment>
<comment type="function">
    <text evidence="6">Involved in the biosynthesis of lipid A, a phosphorylated glycolipid that anchors the lipopolysaccharide to the outer membrane of the cell.</text>
</comment>
<evidence type="ECO:0000313" key="7">
    <source>
        <dbReference type="EMBL" id="RCN59215.1"/>
    </source>
</evidence>
<dbReference type="RefSeq" id="WP_065972156.1">
    <property type="nucleotide sequence ID" value="NZ_CP080624.1"/>
</dbReference>
<keyword evidence="6" id="KW-0677">Repeat</keyword>
<dbReference type="PIRSF" id="PIRSF000456">
    <property type="entry name" value="UDP-GlcNAc_acltr"/>
    <property type="match status" value="1"/>
</dbReference>
<comment type="pathway">
    <text evidence="6">Glycolipid biosynthesis; lipid IV(A) biosynthesis; lipid IV(A) from (3R)-3-hydroxytetradecanoyl-[acyl-carrier-protein] and UDP-N-acetyl-alpha-D-glucosamine: step 1/6.</text>
</comment>
<dbReference type="SUPFAM" id="SSF51161">
    <property type="entry name" value="Trimeric LpxA-like enzymes"/>
    <property type="match status" value="1"/>
</dbReference>
<comment type="catalytic activity">
    <reaction evidence="6">
        <text>a (3R)-hydroxyacyl-[ACP] + UDP-N-acetyl-alpha-D-glucosamine = a UDP-3-O-[(3R)-3-hydroxyacyl]-N-acetyl-alpha-D-glucosamine + holo-[ACP]</text>
        <dbReference type="Rhea" id="RHEA:67812"/>
        <dbReference type="Rhea" id="RHEA-COMP:9685"/>
        <dbReference type="Rhea" id="RHEA-COMP:9945"/>
        <dbReference type="ChEBI" id="CHEBI:57705"/>
        <dbReference type="ChEBI" id="CHEBI:64479"/>
        <dbReference type="ChEBI" id="CHEBI:78827"/>
        <dbReference type="ChEBI" id="CHEBI:173225"/>
        <dbReference type="EC" id="2.3.1.129"/>
    </reaction>
</comment>
<dbReference type="PANTHER" id="PTHR43480">
    <property type="entry name" value="ACYL-[ACYL-CARRIER-PROTEIN]--UDP-N-ACETYLGLUCOSAMINE O-ACYLTRANSFERASE"/>
    <property type="match status" value="1"/>
</dbReference>
<dbReference type="STRING" id="163359.A9R16_04630"/>
<dbReference type="GO" id="GO:0016020">
    <property type="term" value="C:membrane"/>
    <property type="evidence" value="ECO:0007669"/>
    <property type="project" value="GOC"/>
</dbReference>
<protein>
    <recommendedName>
        <fullName evidence="6">Acyl-[acyl-carrier-protein]--UDP-N-acetylglucosamine O-acyltransferase</fullName>
        <shortName evidence="6">UDP-N-acetylglucosamine acyltransferase</shortName>
        <ecNumber evidence="6">2.3.1.129</ecNumber>
    </recommendedName>
</protein>
<gene>
    <name evidence="6" type="primary">lpxA</name>
    <name evidence="7" type="ORF">C4900_05735</name>
</gene>
<dbReference type="InterPro" id="IPR037157">
    <property type="entry name" value="Acetyltransf_C_sf"/>
</dbReference>
<evidence type="ECO:0000256" key="3">
    <source>
        <dbReference type="ARBA" id="ARBA00022679"/>
    </source>
</evidence>
<dbReference type="InterPro" id="IPR029098">
    <property type="entry name" value="Acetyltransf_C"/>
</dbReference>
<keyword evidence="1 6" id="KW-0444">Lipid biosynthesis</keyword>
<keyword evidence="8" id="KW-1185">Reference proteome</keyword>
<keyword evidence="6" id="KW-0963">Cytoplasm</keyword>
<dbReference type="Proteomes" id="UP000253250">
    <property type="component" value="Unassembled WGS sequence"/>
</dbReference>
<dbReference type="OrthoDB" id="9807278at2"/>
<dbReference type="GO" id="GO:0009245">
    <property type="term" value="P:lipid A biosynthetic process"/>
    <property type="evidence" value="ECO:0007669"/>
    <property type="project" value="UniProtKB-UniRule"/>
</dbReference>
<dbReference type="PANTHER" id="PTHR43480:SF1">
    <property type="entry name" value="ACYL-[ACYL-CARRIER-PROTEIN]--UDP-N-ACETYLGLUCOSAMINE O-ACYLTRANSFERASE, MITOCHONDRIAL-RELATED"/>
    <property type="match status" value="1"/>
</dbReference>
<name>A0A1C2FXL9_9GAMM</name>
<dbReference type="InterPro" id="IPR011004">
    <property type="entry name" value="Trimer_LpxA-like_sf"/>
</dbReference>
<dbReference type="Pfam" id="PF13720">
    <property type="entry name" value="Acetyltransf_11"/>
    <property type="match status" value="1"/>
</dbReference>
<dbReference type="NCBIfam" id="TIGR01852">
    <property type="entry name" value="lipid_A_lpxA"/>
    <property type="match status" value="1"/>
</dbReference>
<dbReference type="EC" id="2.3.1.129" evidence="6"/>
<dbReference type="AlphaFoldDB" id="A0A1C2FXL9"/>
<evidence type="ECO:0000256" key="1">
    <source>
        <dbReference type="ARBA" id="ARBA00022516"/>
    </source>
</evidence>
<dbReference type="EMBL" id="PSYR01000001">
    <property type="protein sequence ID" value="RCN59215.1"/>
    <property type="molecule type" value="Genomic_DNA"/>
</dbReference>
<dbReference type="GO" id="GO:0008780">
    <property type="term" value="F:acyl-[acyl-carrier-protein]-UDP-N-acetylglucosamine O-acyltransferase activity"/>
    <property type="evidence" value="ECO:0007669"/>
    <property type="project" value="UniProtKB-UniRule"/>
</dbReference>
<comment type="caution">
    <text evidence="7">The sequence shown here is derived from an EMBL/GenBank/DDBJ whole genome shotgun (WGS) entry which is preliminary data.</text>
</comment>
<dbReference type="Gene3D" id="1.20.1180.10">
    <property type="entry name" value="Udp N-acetylglucosamine O-acyltransferase, C-terminal domain"/>
    <property type="match status" value="1"/>
</dbReference>
<organism evidence="7 8">
    <name type="scientific">Acidiferrobacter thiooxydans</name>
    <dbReference type="NCBI Taxonomy" id="163359"/>
    <lineage>
        <taxon>Bacteria</taxon>
        <taxon>Pseudomonadati</taxon>
        <taxon>Pseudomonadota</taxon>
        <taxon>Gammaproteobacteria</taxon>
        <taxon>Acidiferrobacterales</taxon>
        <taxon>Acidiferrobacteraceae</taxon>
        <taxon>Acidiferrobacter</taxon>
    </lineage>
</organism>
<accession>A0A1C2FXL9</accession>
<evidence type="ECO:0000256" key="2">
    <source>
        <dbReference type="ARBA" id="ARBA00022556"/>
    </source>
</evidence>
<dbReference type="CDD" id="cd03351">
    <property type="entry name" value="LbH_UDP-GlcNAc_AT"/>
    <property type="match status" value="1"/>
</dbReference>
<sequence length="256" mass="27590">MIHPQAVVDPQAEIGADVDIGPFSVIGPEVVIGAGTWIGPHAVIQGPTRIGRNNKVFQFASLGEVPQDLKFGGERTLLEIGDRNVFREYCTVHRGTAGGGGVTRIGNDNLFMAYVHIAHDCRIADHTVFANCASLAGHVEIGNHAVLGGFTGIHQFCRVGDHCMTGAATVAVQDIPPYVLAAGNGAQPYGINVTGLRRRGFSTEAIHTLKRAYKILYKSGLRLEEAITKIEELVPEHPELDVLARFLRVEGRGIIR</sequence>
<dbReference type="InterPro" id="IPR010137">
    <property type="entry name" value="Lipid_A_LpxA"/>
</dbReference>
<dbReference type="UniPathway" id="UPA00359">
    <property type="reaction ID" value="UER00477"/>
</dbReference>
<comment type="subunit">
    <text evidence="6">Homotrimer.</text>
</comment>
<dbReference type="Pfam" id="PF00132">
    <property type="entry name" value="Hexapep"/>
    <property type="match status" value="2"/>
</dbReference>
<comment type="similarity">
    <text evidence="6">Belongs to the transferase hexapeptide repeat family. LpxA subfamily.</text>
</comment>
<reference evidence="7 8" key="1">
    <citation type="submission" date="2018-02" db="EMBL/GenBank/DDBJ databases">
        <title>Insights into the biology of acidophilic members of the Acidiferrobacteraceae family derived from comparative genomic analyses.</title>
        <authorList>
            <person name="Issotta F."/>
            <person name="Thyssen C."/>
            <person name="Mena C."/>
            <person name="Moya A."/>
            <person name="Bellenberg S."/>
            <person name="Sproer C."/>
            <person name="Covarrubias P.C."/>
            <person name="Sand W."/>
            <person name="Quatrini R."/>
            <person name="Vera M."/>
        </authorList>
    </citation>
    <scope>NUCLEOTIDE SEQUENCE [LARGE SCALE GENOMIC DNA]</scope>
    <source>
        <strain evidence="8">m-1</strain>
    </source>
</reference>
<dbReference type="NCBIfam" id="NF003657">
    <property type="entry name" value="PRK05289.1"/>
    <property type="match status" value="1"/>
</dbReference>
<evidence type="ECO:0000256" key="5">
    <source>
        <dbReference type="ARBA" id="ARBA00023315"/>
    </source>
</evidence>
<keyword evidence="5 6" id="KW-0012">Acyltransferase</keyword>
<dbReference type="HAMAP" id="MF_00387">
    <property type="entry name" value="LpxA"/>
    <property type="match status" value="1"/>
</dbReference>
<keyword evidence="4 6" id="KW-0443">Lipid metabolism</keyword>
<dbReference type="Gene3D" id="2.160.10.10">
    <property type="entry name" value="Hexapeptide repeat proteins"/>
    <property type="match status" value="1"/>
</dbReference>
<evidence type="ECO:0000256" key="4">
    <source>
        <dbReference type="ARBA" id="ARBA00023098"/>
    </source>
</evidence>
<dbReference type="GO" id="GO:0005737">
    <property type="term" value="C:cytoplasm"/>
    <property type="evidence" value="ECO:0007669"/>
    <property type="project" value="UniProtKB-SubCell"/>
</dbReference>